<proteinExistence type="predicted"/>
<gene>
    <name evidence="1" type="ordered locus">Curi_c00400</name>
</gene>
<dbReference type="HOGENOM" id="CLU_2218409_0_0_9"/>
<keyword evidence="2" id="KW-1185">Reference proteome</keyword>
<protein>
    <recommendedName>
        <fullName evidence="3">RNA polymerase sigma-70 region 4 domain-containing protein</fullName>
    </recommendedName>
</protein>
<dbReference type="AlphaFoldDB" id="K0AWI5"/>
<accession>K0AWI5</accession>
<dbReference type="SUPFAM" id="SSF88659">
    <property type="entry name" value="Sigma3 and sigma4 domains of RNA polymerase sigma factors"/>
    <property type="match status" value="1"/>
</dbReference>
<dbReference type="InterPro" id="IPR036388">
    <property type="entry name" value="WH-like_DNA-bd_sf"/>
</dbReference>
<evidence type="ECO:0000313" key="2">
    <source>
        <dbReference type="Proteomes" id="UP000006094"/>
    </source>
</evidence>
<dbReference type="KEGG" id="cad:Curi_c00400"/>
<dbReference type="EMBL" id="CP003326">
    <property type="protein sequence ID" value="AFS77122.1"/>
    <property type="molecule type" value="Genomic_DNA"/>
</dbReference>
<organism evidence="1 2">
    <name type="scientific">Gottschalkia acidurici (strain ATCC 7906 / DSM 604 / BCRC 14475 / CIP 104303 / KCTC 5404 / NCIMB 10678 / 9a)</name>
    <name type="common">Clostridium acidurici</name>
    <dbReference type="NCBI Taxonomy" id="1128398"/>
    <lineage>
        <taxon>Bacteria</taxon>
        <taxon>Bacillati</taxon>
        <taxon>Bacillota</taxon>
        <taxon>Tissierellia</taxon>
        <taxon>Tissierellales</taxon>
        <taxon>Gottschalkiaceae</taxon>
        <taxon>Gottschalkia</taxon>
    </lineage>
</organism>
<reference evidence="1 2" key="1">
    <citation type="journal article" date="2012" name="PLoS ONE">
        <title>The purine-utilizing bacterium Clostridium acidurici 9a: a genome-guided metabolic reconsideration.</title>
        <authorList>
            <person name="Hartwich K."/>
            <person name="Poehlein A."/>
            <person name="Daniel R."/>
        </authorList>
    </citation>
    <scope>NUCLEOTIDE SEQUENCE [LARGE SCALE GENOMIC DNA]</scope>
    <source>
        <strain evidence="2">ATCC 7906 / DSM 604 / BCRC 14475 / CIP 104303 / KCTC 5404 / NCIMB 10678 / 9a</strain>
    </source>
</reference>
<dbReference type="Proteomes" id="UP000006094">
    <property type="component" value="Chromosome"/>
</dbReference>
<dbReference type="Gene3D" id="1.10.10.10">
    <property type="entry name" value="Winged helix-like DNA-binding domain superfamily/Winged helix DNA-binding domain"/>
    <property type="match status" value="1"/>
</dbReference>
<dbReference type="InterPro" id="IPR013324">
    <property type="entry name" value="RNA_pol_sigma_r3/r4-like"/>
</dbReference>
<name>K0AWI5_GOTA9</name>
<sequence length="106" mass="12334">MILTTSKEDEEDKINTLIDKNIDIDKDAFTDFNNFCETFENIALAKNFQTLTQKQKEVIFEVIINETSERDLAKKLNTSFQNVNKIKRTAFKKLKVNLLNTNEDAK</sequence>
<evidence type="ECO:0000313" key="1">
    <source>
        <dbReference type="EMBL" id="AFS77122.1"/>
    </source>
</evidence>
<dbReference type="STRING" id="1128398.Curi_c00400"/>
<evidence type="ECO:0008006" key="3">
    <source>
        <dbReference type="Google" id="ProtNLM"/>
    </source>
</evidence>